<dbReference type="InterPro" id="IPR027417">
    <property type="entry name" value="P-loop_NTPase"/>
</dbReference>
<dbReference type="EMBL" id="BNJG01000002">
    <property type="protein sequence ID" value="GHO56055.1"/>
    <property type="molecule type" value="Genomic_DNA"/>
</dbReference>
<evidence type="ECO:0000313" key="11">
    <source>
        <dbReference type="EMBL" id="GHO56055.1"/>
    </source>
</evidence>
<evidence type="ECO:0000256" key="2">
    <source>
        <dbReference type="ARBA" id="ARBA00022801"/>
    </source>
</evidence>
<dbReference type="SUPFAM" id="SSF52540">
    <property type="entry name" value="P-loop containing nucleoside triphosphate hydrolases"/>
    <property type="match status" value="1"/>
</dbReference>
<feature type="binding site" evidence="9">
    <location>
        <begin position="267"/>
        <end position="274"/>
    </location>
    <ligand>
        <name>ATP</name>
        <dbReference type="ChEBI" id="CHEBI:30616"/>
    </ligand>
</feature>
<gene>
    <name evidence="11" type="ORF">KSB_45300</name>
</gene>
<comment type="catalytic activity">
    <reaction evidence="6">
        <text>Couples ATP hydrolysis with the unwinding of duplex DNA by translocating in the 3'-5' direction.</text>
        <dbReference type="EC" id="5.6.2.4"/>
    </reaction>
</comment>
<dbReference type="InterPro" id="IPR014016">
    <property type="entry name" value="UvrD-like_ATP-bd"/>
</dbReference>
<organism evidence="11 12">
    <name type="scientific">Ktedonobacter robiniae</name>
    <dbReference type="NCBI Taxonomy" id="2778365"/>
    <lineage>
        <taxon>Bacteria</taxon>
        <taxon>Bacillati</taxon>
        <taxon>Chloroflexota</taxon>
        <taxon>Ktedonobacteria</taxon>
        <taxon>Ktedonobacterales</taxon>
        <taxon>Ktedonobacteraceae</taxon>
        <taxon>Ktedonobacter</taxon>
    </lineage>
</organism>
<keyword evidence="2 9" id="KW-0378">Hydrolase</keyword>
<evidence type="ECO:0000256" key="8">
    <source>
        <dbReference type="ARBA" id="ARBA00048988"/>
    </source>
</evidence>
<comment type="catalytic activity">
    <reaction evidence="8">
        <text>ATP + H2O = ADP + phosphate + H(+)</text>
        <dbReference type="Rhea" id="RHEA:13065"/>
        <dbReference type="ChEBI" id="CHEBI:15377"/>
        <dbReference type="ChEBI" id="CHEBI:15378"/>
        <dbReference type="ChEBI" id="CHEBI:30616"/>
        <dbReference type="ChEBI" id="CHEBI:43474"/>
        <dbReference type="ChEBI" id="CHEBI:456216"/>
        <dbReference type="EC" id="5.6.2.4"/>
    </reaction>
</comment>
<dbReference type="EC" id="5.6.2.4" evidence="7"/>
<evidence type="ECO:0000313" key="12">
    <source>
        <dbReference type="Proteomes" id="UP000654345"/>
    </source>
</evidence>
<evidence type="ECO:0000259" key="10">
    <source>
        <dbReference type="PROSITE" id="PS51198"/>
    </source>
</evidence>
<keyword evidence="4 9" id="KW-0067">ATP-binding</keyword>
<name>A0ABQ3UTS9_9CHLR</name>
<evidence type="ECO:0000256" key="6">
    <source>
        <dbReference type="ARBA" id="ARBA00034617"/>
    </source>
</evidence>
<proteinExistence type="predicted"/>
<dbReference type="Proteomes" id="UP000654345">
    <property type="component" value="Unassembled WGS sequence"/>
</dbReference>
<evidence type="ECO:0000256" key="7">
    <source>
        <dbReference type="ARBA" id="ARBA00034808"/>
    </source>
</evidence>
<dbReference type="Pfam" id="PF00580">
    <property type="entry name" value="UvrD-helicase"/>
    <property type="match status" value="1"/>
</dbReference>
<evidence type="ECO:0000256" key="9">
    <source>
        <dbReference type="PROSITE-ProRule" id="PRU00560"/>
    </source>
</evidence>
<dbReference type="PANTHER" id="PTHR11070">
    <property type="entry name" value="UVRD / RECB / PCRA DNA HELICASE FAMILY MEMBER"/>
    <property type="match status" value="1"/>
</dbReference>
<dbReference type="InterPro" id="IPR014017">
    <property type="entry name" value="DNA_helicase_UvrD-like_C"/>
</dbReference>
<protein>
    <recommendedName>
        <fullName evidence="7">DNA 3'-5' helicase</fullName>
        <ecNumber evidence="7">5.6.2.4</ecNumber>
    </recommendedName>
</protein>
<dbReference type="PROSITE" id="PS51198">
    <property type="entry name" value="UVRD_HELICASE_ATP_BIND"/>
    <property type="match status" value="1"/>
</dbReference>
<evidence type="ECO:0000256" key="5">
    <source>
        <dbReference type="ARBA" id="ARBA00023235"/>
    </source>
</evidence>
<evidence type="ECO:0000256" key="4">
    <source>
        <dbReference type="ARBA" id="ARBA00022840"/>
    </source>
</evidence>
<dbReference type="InterPro" id="IPR000212">
    <property type="entry name" value="DNA_helicase_UvrD/REP"/>
</dbReference>
<dbReference type="RefSeq" id="WP_201372637.1">
    <property type="nucleotide sequence ID" value="NZ_BNJG01000002.1"/>
</dbReference>
<reference evidence="11 12" key="1">
    <citation type="journal article" date="2021" name="Int. J. Syst. Evol. Microbiol.">
        <title>Reticulibacter mediterranei gen. nov., sp. nov., within the new family Reticulibacteraceae fam. nov., and Ktedonospora formicarum gen. nov., sp. nov., Ktedonobacter robiniae sp. nov., Dictyobacter formicarum sp. nov. and Dictyobacter arantiisoli sp. nov., belonging to the class Ktedonobacteria.</title>
        <authorList>
            <person name="Yabe S."/>
            <person name="Zheng Y."/>
            <person name="Wang C.M."/>
            <person name="Sakai Y."/>
            <person name="Abe K."/>
            <person name="Yokota A."/>
            <person name="Donadio S."/>
            <person name="Cavaletti L."/>
            <person name="Monciardini P."/>
        </authorList>
    </citation>
    <scope>NUCLEOTIDE SEQUENCE [LARGE SCALE GENOMIC DNA]</scope>
    <source>
        <strain evidence="11 12">SOSP1-30</strain>
    </source>
</reference>
<sequence>MLNSIMRINGELLRRPDGKSGTMATQWQILMKEAFLQDLGKLQPKDTHQIIAKVNTLIHNPLPDGDVKKQLIYHPGKPYRIRSGDYRILYTFDNANVCVYRIERRNETTYKKNLTAEPVEGLDTDFDDISAFKDAPPTDGEGWYQEEWFKPRDTSRLLPEPITSELLNKLYVPKGYHQRLLSVKTEQELYDCEGQVDDAIILQLIHELFETPLEQAIQQPNLVLKDVDDLLRYKEGELLTFLLHLSPEQEKYAHWSMNASGPTLVKGGPGTGKSTVALYRVRSLLEQLAKTNKAPRILFTTYTKALIKSSEQLLQQLLGKQAQHVRVDTVDKLAREILHHAGQVKDILSEREQLALLKQAVDETPKAGSPLQQLAQKQTLERMGYEYLLQEFNTVIIARQLNSADDYQKTSRNGRKVRLNANQRVMLWKIYERFCALQEASGKETWQQRRARAENIVEQSPLAQSYDAVVIDEAQDIDPSALRLLIKLCKAPNRIFVTADANQSIYGSGFSWQDVHDCLKFQGRTSILRANYRSTQEIGEAAQSYLTYGTLEPEQIERQYIHSGPMPDARSVHNAYYEAQLLASFFQKAARSFRLTLGSCAVLCPSEHAGKTLAQALSDQGLEATFMTGDDLNLARSGIKVLVLHSSKGLEFPIVALAGFVGSSYPYFPSSASEEAQLEILARERRTMFVGMTRAMRALLVITPTDLGTSLFEGFDATYWNFTRKI</sequence>
<dbReference type="InterPro" id="IPR035093">
    <property type="entry name" value="RelE/ParE_toxin_dom_sf"/>
</dbReference>
<keyword evidence="1 9" id="KW-0547">Nucleotide-binding</keyword>
<comment type="caution">
    <text evidence="11">The sequence shown here is derived from an EMBL/GenBank/DDBJ whole genome shotgun (WGS) entry which is preliminary data.</text>
</comment>
<keyword evidence="12" id="KW-1185">Reference proteome</keyword>
<accession>A0ABQ3UTS9</accession>
<feature type="domain" description="UvrD-like helicase ATP-binding" evidence="10">
    <location>
        <begin position="246"/>
        <end position="535"/>
    </location>
</feature>
<evidence type="ECO:0000256" key="3">
    <source>
        <dbReference type="ARBA" id="ARBA00022806"/>
    </source>
</evidence>
<dbReference type="PANTHER" id="PTHR11070:SF45">
    <property type="entry name" value="DNA 3'-5' HELICASE"/>
    <property type="match status" value="1"/>
</dbReference>
<keyword evidence="5" id="KW-0413">Isomerase</keyword>
<dbReference type="Pfam" id="PF13361">
    <property type="entry name" value="UvrD_C"/>
    <property type="match status" value="2"/>
</dbReference>
<dbReference type="Gene3D" id="3.30.2310.20">
    <property type="entry name" value="RelE-like"/>
    <property type="match status" value="1"/>
</dbReference>
<keyword evidence="3 9" id="KW-0347">Helicase</keyword>
<evidence type="ECO:0000256" key="1">
    <source>
        <dbReference type="ARBA" id="ARBA00022741"/>
    </source>
</evidence>
<dbReference type="SUPFAM" id="SSF143011">
    <property type="entry name" value="RelE-like"/>
    <property type="match status" value="1"/>
</dbReference>
<dbReference type="GO" id="GO:0004386">
    <property type="term" value="F:helicase activity"/>
    <property type="evidence" value="ECO:0007669"/>
    <property type="project" value="UniProtKB-KW"/>
</dbReference>
<dbReference type="Gene3D" id="3.40.50.300">
    <property type="entry name" value="P-loop containing nucleotide triphosphate hydrolases"/>
    <property type="match status" value="2"/>
</dbReference>